<evidence type="ECO:0000259" key="6">
    <source>
        <dbReference type="PROSITE" id="PS50020"/>
    </source>
</evidence>
<dbReference type="CDD" id="cd00201">
    <property type="entry name" value="WW"/>
    <property type="match status" value="2"/>
</dbReference>
<evidence type="ECO:0000256" key="2">
    <source>
        <dbReference type="ARBA" id="ARBA00022490"/>
    </source>
</evidence>
<proteinExistence type="predicted"/>
<feature type="compositionally biased region" description="Pro residues" evidence="5">
    <location>
        <begin position="207"/>
        <end position="230"/>
    </location>
</feature>
<dbReference type="InterPro" id="IPR001202">
    <property type="entry name" value="WW_dom"/>
</dbReference>
<evidence type="ECO:0000256" key="3">
    <source>
        <dbReference type="ARBA" id="ARBA00022553"/>
    </source>
</evidence>
<dbReference type="CDD" id="cd00590">
    <property type="entry name" value="RRM_SF"/>
    <property type="match status" value="1"/>
</dbReference>
<feature type="domain" description="WW" evidence="6">
    <location>
        <begin position="176"/>
        <end position="210"/>
    </location>
</feature>
<evidence type="ECO:0000259" key="7">
    <source>
        <dbReference type="PROSITE" id="PS50102"/>
    </source>
</evidence>
<dbReference type="EMBL" id="HBEY01045834">
    <property type="protein sequence ID" value="CAD8618589.1"/>
    <property type="molecule type" value="Transcribed_RNA"/>
</dbReference>
<feature type="region of interest" description="Disordered" evidence="5">
    <location>
        <begin position="162"/>
        <end position="231"/>
    </location>
</feature>
<accession>A0A7S0LQI7</accession>
<dbReference type="PANTHER" id="PTHR14791:SF29">
    <property type="entry name" value="PROTEIN KIBRA"/>
    <property type="match status" value="1"/>
</dbReference>
<feature type="compositionally biased region" description="Low complexity" evidence="5">
    <location>
        <begin position="122"/>
        <end position="134"/>
    </location>
</feature>
<feature type="domain" description="RRM" evidence="7">
    <location>
        <begin position="239"/>
        <end position="316"/>
    </location>
</feature>
<dbReference type="Pfam" id="PF00076">
    <property type="entry name" value="RRM_1"/>
    <property type="match status" value="1"/>
</dbReference>
<comment type="subcellular location">
    <subcellularLocation>
        <location evidence="1">Cytoplasm</location>
    </subcellularLocation>
</comment>
<keyword evidence="3" id="KW-0597">Phosphoprotein</keyword>
<reference evidence="8" key="1">
    <citation type="submission" date="2021-01" db="EMBL/GenBank/DDBJ databases">
        <authorList>
            <person name="Corre E."/>
            <person name="Pelletier E."/>
            <person name="Niang G."/>
            <person name="Scheremetjew M."/>
            <person name="Finn R."/>
            <person name="Kale V."/>
            <person name="Holt S."/>
            <person name="Cochrane G."/>
            <person name="Meng A."/>
            <person name="Brown T."/>
            <person name="Cohen L."/>
        </authorList>
    </citation>
    <scope>NUCLEOTIDE SEQUENCE</scope>
    <source>
        <strain evidence="8">PLY182g</strain>
    </source>
</reference>
<dbReference type="GO" id="GO:0005737">
    <property type="term" value="C:cytoplasm"/>
    <property type="evidence" value="ECO:0007669"/>
    <property type="project" value="UniProtKB-SubCell"/>
</dbReference>
<dbReference type="InterPro" id="IPR035979">
    <property type="entry name" value="RBD_domain_sf"/>
</dbReference>
<evidence type="ECO:0000313" key="8">
    <source>
        <dbReference type="EMBL" id="CAD8618589.1"/>
    </source>
</evidence>
<dbReference type="Pfam" id="PF00397">
    <property type="entry name" value="WW"/>
    <property type="match status" value="2"/>
</dbReference>
<dbReference type="PANTHER" id="PTHR14791">
    <property type="entry name" value="BOMB/KIRA PROTEINS"/>
    <property type="match status" value="1"/>
</dbReference>
<dbReference type="InterPro" id="IPR051105">
    <property type="entry name" value="WWC/KIBRA_Hippo_Reg"/>
</dbReference>
<keyword evidence="2" id="KW-0963">Cytoplasm</keyword>
<keyword evidence="4" id="KW-0694">RNA-binding</keyword>
<gene>
    <name evidence="8" type="ORF">CPEL01642_LOCUS21970</name>
</gene>
<feature type="region of interest" description="Disordered" evidence="5">
    <location>
        <begin position="122"/>
        <end position="145"/>
    </location>
</feature>
<organism evidence="8">
    <name type="scientific">Coccolithus braarudii</name>
    <dbReference type="NCBI Taxonomy" id="221442"/>
    <lineage>
        <taxon>Eukaryota</taxon>
        <taxon>Haptista</taxon>
        <taxon>Haptophyta</taxon>
        <taxon>Prymnesiophyceae</taxon>
        <taxon>Coccolithales</taxon>
        <taxon>Coccolithaceae</taxon>
        <taxon>Coccolithus</taxon>
    </lineage>
</organism>
<dbReference type="SUPFAM" id="SSF54928">
    <property type="entry name" value="RNA-binding domain, RBD"/>
    <property type="match status" value="1"/>
</dbReference>
<dbReference type="PROSITE" id="PS50020">
    <property type="entry name" value="WW_DOMAIN_2"/>
    <property type="match status" value="2"/>
</dbReference>
<sequence length="316" mass="32716">MVQKRPSPFGQGGKESKVVAQFAASFVPTSEETEAEKKGAREWDRSALLSVKDDDPQAQIYEQFAQNANTNAEGVNTRKGLGCGTGSGGSSAVGGLRRGVSFVSSGGGGATAAAAPYTSSRISSTSGMQSAASSVPPGWTEGRDPSSGLPYYVNLSTGVTQWERPTGGSTAVPMPPSLPPGWHAVQDPASGRAYYANPATGQTQWTPPQPPLPSEEPPPPPPPLPPPPVQQPAAAVAGAMVRVSGVPSEFSEGDVRELLSAHGRIVSVHLERGAYSAQRAPKVARITFDAEGSADLAVRKMNGTTLRGSTLELARM</sequence>
<dbReference type="SUPFAM" id="SSF51045">
    <property type="entry name" value="WW domain"/>
    <property type="match status" value="2"/>
</dbReference>
<evidence type="ECO:0000256" key="1">
    <source>
        <dbReference type="ARBA" id="ARBA00004496"/>
    </source>
</evidence>
<dbReference type="InterPro" id="IPR012677">
    <property type="entry name" value="Nucleotide-bd_a/b_plait_sf"/>
</dbReference>
<dbReference type="Gene3D" id="3.30.70.330">
    <property type="match status" value="1"/>
</dbReference>
<dbReference type="SMART" id="SM00456">
    <property type="entry name" value="WW"/>
    <property type="match status" value="2"/>
</dbReference>
<feature type="domain" description="WW" evidence="6">
    <location>
        <begin position="133"/>
        <end position="167"/>
    </location>
</feature>
<dbReference type="AlphaFoldDB" id="A0A7S0LQI7"/>
<protein>
    <submittedName>
        <fullName evidence="8">Uncharacterized protein</fullName>
    </submittedName>
</protein>
<dbReference type="PROSITE" id="PS01159">
    <property type="entry name" value="WW_DOMAIN_1"/>
    <property type="match status" value="2"/>
</dbReference>
<dbReference type="InterPro" id="IPR036020">
    <property type="entry name" value="WW_dom_sf"/>
</dbReference>
<evidence type="ECO:0000256" key="4">
    <source>
        <dbReference type="PROSITE-ProRule" id="PRU00176"/>
    </source>
</evidence>
<dbReference type="InterPro" id="IPR000504">
    <property type="entry name" value="RRM_dom"/>
</dbReference>
<dbReference type="GO" id="GO:0003723">
    <property type="term" value="F:RNA binding"/>
    <property type="evidence" value="ECO:0007669"/>
    <property type="project" value="UniProtKB-UniRule"/>
</dbReference>
<evidence type="ECO:0000256" key="5">
    <source>
        <dbReference type="SAM" id="MobiDB-lite"/>
    </source>
</evidence>
<dbReference type="PROSITE" id="PS50102">
    <property type="entry name" value="RRM"/>
    <property type="match status" value="1"/>
</dbReference>
<name>A0A7S0LQI7_9EUKA</name>
<dbReference type="Gene3D" id="2.20.70.10">
    <property type="match status" value="2"/>
</dbReference>
<dbReference type="SMART" id="SM00360">
    <property type="entry name" value="RRM"/>
    <property type="match status" value="1"/>
</dbReference>